<accession>A0A5M9J4L4</accession>
<evidence type="ECO:0000259" key="2">
    <source>
        <dbReference type="Pfam" id="PF03959"/>
    </source>
</evidence>
<dbReference type="SUPFAM" id="SSF53474">
    <property type="entry name" value="alpha/beta-Hydrolases"/>
    <property type="match status" value="1"/>
</dbReference>
<dbReference type="GO" id="GO:0005634">
    <property type="term" value="C:nucleus"/>
    <property type="evidence" value="ECO:0007669"/>
    <property type="project" value="TreeGrafter"/>
</dbReference>
<dbReference type="EMBL" id="VICG01000015">
    <property type="protein sequence ID" value="KAA8564178.1"/>
    <property type="molecule type" value="Genomic_DNA"/>
</dbReference>
<dbReference type="GO" id="GO:0016787">
    <property type="term" value="F:hydrolase activity"/>
    <property type="evidence" value="ECO:0007669"/>
    <property type="project" value="UniProtKB-KW"/>
</dbReference>
<reference evidence="3 4" key="1">
    <citation type="submission" date="2019-06" db="EMBL/GenBank/DDBJ databases">
        <title>Genome Sequence of the Brown Rot Fungal Pathogen Monilinia fructicola.</title>
        <authorList>
            <person name="De Miccolis Angelini R.M."/>
            <person name="Landi L."/>
            <person name="Abate D."/>
            <person name="Pollastro S."/>
            <person name="Romanazzi G."/>
            <person name="Faretra F."/>
        </authorList>
    </citation>
    <scope>NUCLEOTIDE SEQUENCE [LARGE SCALE GENOMIC DNA]</scope>
    <source>
        <strain evidence="3 4">Mfrc123</strain>
    </source>
</reference>
<gene>
    <name evidence="3" type="ORF">EYC84_011125</name>
</gene>
<comment type="caution">
    <text evidence="3">The sequence shown here is derived from an EMBL/GenBank/DDBJ whole genome shotgun (WGS) entry which is preliminary data.</text>
</comment>
<dbReference type="AlphaFoldDB" id="A0A5M9J4L4"/>
<dbReference type="InterPro" id="IPR029058">
    <property type="entry name" value="AB_hydrolase_fold"/>
</dbReference>
<dbReference type="PANTHER" id="PTHR48070:SF7">
    <property type="entry name" value="SERINE HYDROLASE FSH DOMAIN-CONTAINING PROTEIN-RELATED"/>
    <property type="match status" value="1"/>
</dbReference>
<feature type="domain" description="Serine hydrolase" evidence="2">
    <location>
        <begin position="2"/>
        <end position="187"/>
    </location>
</feature>
<evidence type="ECO:0000256" key="1">
    <source>
        <dbReference type="ARBA" id="ARBA00022801"/>
    </source>
</evidence>
<dbReference type="GO" id="GO:0019748">
    <property type="term" value="P:secondary metabolic process"/>
    <property type="evidence" value="ECO:0007669"/>
    <property type="project" value="TreeGrafter"/>
</dbReference>
<name>A0A5M9J4L4_MONFR</name>
<evidence type="ECO:0000313" key="4">
    <source>
        <dbReference type="Proteomes" id="UP000322873"/>
    </source>
</evidence>
<dbReference type="InterPro" id="IPR050593">
    <property type="entry name" value="LovG"/>
</dbReference>
<dbReference type="GO" id="GO:0005737">
    <property type="term" value="C:cytoplasm"/>
    <property type="evidence" value="ECO:0007669"/>
    <property type="project" value="TreeGrafter"/>
</dbReference>
<evidence type="ECO:0000313" key="3">
    <source>
        <dbReference type="EMBL" id="KAA8564178.1"/>
    </source>
</evidence>
<keyword evidence="1" id="KW-0378">Hydrolase</keyword>
<proteinExistence type="predicted"/>
<dbReference type="Proteomes" id="UP000322873">
    <property type="component" value="Unassembled WGS sequence"/>
</dbReference>
<dbReference type="Pfam" id="PF03959">
    <property type="entry name" value="FSH1"/>
    <property type="match status" value="1"/>
</dbReference>
<sequence length="207" mass="22958">MQTVAIRYELEDYHTYDFIEGAVPWPMAPGLEVLVPTDMQTFDWADKESAESCARALKDLDAYVSENGPFDGVLAFSSGAALAATLIIHKQQQNPKQERLSPTFKFAVFFSGGTPGDPAALLQRGEIRYLQSNSRHTIHIPTAHIWGANDNLYPSFGPILRDLCDSELREEFVHEGAHEIPGSADKKGVASATRIIKRTIERALSRQ</sequence>
<organism evidence="3 4">
    <name type="scientific">Monilinia fructicola</name>
    <name type="common">Brown rot fungus</name>
    <name type="synonym">Ciboria fructicola</name>
    <dbReference type="NCBI Taxonomy" id="38448"/>
    <lineage>
        <taxon>Eukaryota</taxon>
        <taxon>Fungi</taxon>
        <taxon>Dikarya</taxon>
        <taxon>Ascomycota</taxon>
        <taxon>Pezizomycotina</taxon>
        <taxon>Leotiomycetes</taxon>
        <taxon>Helotiales</taxon>
        <taxon>Sclerotiniaceae</taxon>
        <taxon>Monilinia</taxon>
    </lineage>
</organism>
<dbReference type="PANTHER" id="PTHR48070">
    <property type="entry name" value="ESTERASE OVCA2"/>
    <property type="match status" value="1"/>
</dbReference>
<dbReference type="InterPro" id="IPR005645">
    <property type="entry name" value="FSH-like_dom"/>
</dbReference>
<dbReference type="Gene3D" id="3.40.50.1820">
    <property type="entry name" value="alpha/beta hydrolase"/>
    <property type="match status" value="1"/>
</dbReference>
<protein>
    <recommendedName>
        <fullName evidence="2">Serine hydrolase domain-containing protein</fullName>
    </recommendedName>
</protein>
<keyword evidence="4" id="KW-1185">Reference proteome</keyword>
<dbReference type="VEuPathDB" id="FungiDB:MFRU_065g00320"/>